<dbReference type="Pfam" id="PF01487">
    <property type="entry name" value="DHquinase_I"/>
    <property type="match status" value="1"/>
</dbReference>
<dbReference type="Gene3D" id="3.40.50.300">
    <property type="entry name" value="P-loop containing nucleotide triphosphate hydrolases"/>
    <property type="match status" value="1"/>
</dbReference>
<evidence type="ECO:0000259" key="4">
    <source>
        <dbReference type="Pfam" id="PF08501"/>
    </source>
</evidence>
<accession>A0ABR3VYS7</accession>
<dbReference type="CDD" id="cd01065">
    <property type="entry name" value="NAD_bind_Shikimate_DH"/>
    <property type="match status" value="1"/>
</dbReference>
<dbReference type="Gene3D" id="3.40.50.10860">
    <property type="entry name" value="Leucine Dehydrogenase, chain A, domain 1"/>
    <property type="match status" value="1"/>
</dbReference>
<comment type="similarity">
    <text evidence="1">In the 2nd section; belongs to the type-I 3-dehydroquinase family.</text>
</comment>
<dbReference type="InterPro" id="IPR006151">
    <property type="entry name" value="Shikm_DH/Glu-tRNA_Rdtase"/>
</dbReference>
<evidence type="ECO:0008006" key="8">
    <source>
        <dbReference type="Google" id="ProtNLM"/>
    </source>
</evidence>
<reference evidence="6 7" key="1">
    <citation type="journal article" date="2024" name="IMA Fungus">
        <title>IMA Genome - F19 : A genome assembly and annotation guide to empower mycologists, including annotated draft genome sequences of Ceratocystis pirilliformis, Diaporthe australafricana, Fusarium ophioides, Paecilomyces lecythidis, and Sporothrix stenoceras.</title>
        <authorList>
            <person name="Aylward J."/>
            <person name="Wilson A.M."/>
            <person name="Visagie C.M."/>
            <person name="Spraker J."/>
            <person name="Barnes I."/>
            <person name="Buitendag C."/>
            <person name="Ceriani C."/>
            <person name="Del Mar Angel L."/>
            <person name="du Plessis D."/>
            <person name="Fuchs T."/>
            <person name="Gasser K."/>
            <person name="Kramer D."/>
            <person name="Li W."/>
            <person name="Munsamy K."/>
            <person name="Piso A."/>
            <person name="Price J.L."/>
            <person name="Sonnekus B."/>
            <person name="Thomas C."/>
            <person name="van der Nest A."/>
            <person name="van Dijk A."/>
            <person name="van Heerden A."/>
            <person name="van Vuuren N."/>
            <person name="Yilmaz N."/>
            <person name="Duong T.A."/>
            <person name="van der Merwe N.A."/>
            <person name="Wingfield M.J."/>
            <person name="Wingfield B.D."/>
        </authorList>
    </citation>
    <scope>NUCLEOTIDE SEQUENCE [LARGE SCALE GENOMIC DNA]</scope>
    <source>
        <strain evidence="6 7">CMW 18300</strain>
    </source>
</reference>
<gene>
    <name evidence="6" type="ORF">Daus18300_013514</name>
</gene>
<comment type="caution">
    <text evidence="6">The sequence shown here is derived from an EMBL/GenBank/DDBJ whole genome shotgun (WGS) entry which is preliminary data.</text>
</comment>
<dbReference type="Pfam" id="PF01202">
    <property type="entry name" value="SKI"/>
    <property type="match status" value="1"/>
</dbReference>
<evidence type="ECO:0000313" key="7">
    <source>
        <dbReference type="Proteomes" id="UP001583177"/>
    </source>
</evidence>
<sequence>MPGRTFAADASFVLISVRGTGRTTLGLLAASSLGFRLIDTDTIFQEKVGFSRPAYASKYGHSDCRAQELKLLEDVLVQHPSRCIIICGPICVDDSGQALLRSFAESHPVIYILRDSDNISHHLKCSATTVSGIVEAGNPIFRSLSNFEFFNLADSRPDQRQNGREPGLPLQIPTLALKEVQKDFLHLAYSIQGRAAARTAQARTPTAVAALERRLYTYALQLPLEQAPQMASVLRQRDCLVDAIEFRVDMSAVSGSSSSFDHSAASHITKSFWMIRNASRLPLIFHILPPSSSPLDSCDNLDSGTAADLYCQLAHFALRLVPEYLTVDLGLGKSVVEEIIATKGHTKIIGNFFDSNVNTGGWRDEHRMSLVIQAQDLGCDLVRISQPARSEADNLEAQRFLKTVRESTESRVPVIAYNTGRLGRKSQFLNPILSPVVSSLCAASISSQQLDEEVFTVQEAQNALYSSFTLEPMRFGIFGHGVFSSLSPAMQGAAFRYSAMPHTYQAFDSSSLQDLALLVKTTNFGGASITSPFKQEIIPLIDFLSPDAQAIGAVNTVIPLRSIGDDALLDRTSRGPVLALYGENTDWIGVHTMVRRNLSPVNAVKPRTSALVIGAGGMAHATVYSLIRLGVQNIWIWNRTLAHAKTLAARYNRKRYSVQGPDLVILHASHGRQDDEYFGPADVRVIETMDEDWDASASLPTIIVSCVPSPEIEVPSSWLSSKTGGVVVELAYDRLETPLLKQVRELGRHEWIRVHGLHVLPEQGISQFELFTGRKAPQKLMRTDMLREFRRMHVGRGHKS</sequence>
<dbReference type="InterPro" id="IPR046346">
    <property type="entry name" value="Aminoacid_DH-like_N_sf"/>
</dbReference>
<dbReference type="SUPFAM" id="SSF51569">
    <property type="entry name" value="Aldolase"/>
    <property type="match status" value="1"/>
</dbReference>
<feature type="domain" description="Shikimate dehydrogenase substrate binding N-terminal" evidence="4">
    <location>
        <begin position="477"/>
        <end position="557"/>
    </location>
</feature>
<dbReference type="InterPro" id="IPR027417">
    <property type="entry name" value="P-loop_NTPase"/>
</dbReference>
<dbReference type="InterPro" id="IPR013785">
    <property type="entry name" value="Aldolase_TIM"/>
</dbReference>
<evidence type="ECO:0000256" key="1">
    <source>
        <dbReference type="ARBA" id="ARBA00006477"/>
    </source>
</evidence>
<keyword evidence="7" id="KW-1185">Reference proteome</keyword>
<dbReference type="InterPro" id="IPR013708">
    <property type="entry name" value="Shikimate_DH-bd_N"/>
</dbReference>
<dbReference type="Gene3D" id="3.40.50.720">
    <property type="entry name" value="NAD(P)-binding Rossmann-like Domain"/>
    <property type="match status" value="1"/>
</dbReference>
<dbReference type="InterPro" id="IPR031322">
    <property type="entry name" value="Shikimate/glucono_kinase"/>
</dbReference>
<dbReference type="CDD" id="cd00502">
    <property type="entry name" value="DHQase_I"/>
    <property type="match status" value="1"/>
</dbReference>
<dbReference type="EMBL" id="JAWRVE010000213">
    <property type="protein sequence ID" value="KAL1848724.1"/>
    <property type="molecule type" value="Genomic_DNA"/>
</dbReference>
<feature type="domain" description="Quinate/shikimate 5-dehydrogenase/glutamyl-tRNA reductase" evidence="3">
    <location>
        <begin position="609"/>
        <end position="657"/>
    </location>
</feature>
<evidence type="ECO:0000259" key="3">
    <source>
        <dbReference type="Pfam" id="PF01488"/>
    </source>
</evidence>
<feature type="domain" description="SDH C-terminal" evidence="5">
    <location>
        <begin position="756"/>
        <end position="782"/>
    </location>
</feature>
<dbReference type="InterPro" id="IPR022893">
    <property type="entry name" value="Shikimate_DH_fam"/>
</dbReference>
<evidence type="ECO:0000256" key="2">
    <source>
        <dbReference type="ARBA" id="ARBA00009349"/>
    </source>
</evidence>
<comment type="similarity">
    <text evidence="2">In the N-terminal section; belongs to the shikimate kinase family.</text>
</comment>
<dbReference type="SUPFAM" id="SSF51735">
    <property type="entry name" value="NAD(P)-binding Rossmann-fold domains"/>
    <property type="match status" value="1"/>
</dbReference>
<dbReference type="Pfam" id="PF08501">
    <property type="entry name" value="Shikimate_dh_N"/>
    <property type="match status" value="1"/>
</dbReference>
<dbReference type="Gene3D" id="3.20.20.70">
    <property type="entry name" value="Aldolase class I"/>
    <property type="match status" value="1"/>
</dbReference>
<dbReference type="InterPro" id="IPR036291">
    <property type="entry name" value="NAD(P)-bd_dom_sf"/>
</dbReference>
<name>A0ABR3VYS7_9PEZI</name>
<dbReference type="Pfam" id="PF18317">
    <property type="entry name" value="SDH_C"/>
    <property type="match status" value="1"/>
</dbReference>
<dbReference type="InterPro" id="IPR001381">
    <property type="entry name" value="DHquinase_I"/>
</dbReference>
<dbReference type="Proteomes" id="UP001583177">
    <property type="component" value="Unassembled WGS sequence"/>
</dbReference>
<dbReference type="SUPFAM" id="SSF53223">
    <property type="entry name" value="Aminoacid dehydrogenase-like, N-terminal domain"/>
    <property type="match status" value="1"/>
</dbReference>
<dbReference type="Pfam" id="PF01488">
    <property type="entry name" value="Shikimate_DH"/>
    <property type="match status" value="1"/>
</dbReference>
<proteinExistence type="inferred from homology"/>
<protein>
    <recommendedName>
        <fullName evidence="8">Quinate repressor protein</fullName>
    </recommendedName>
</protein>
<dbReference type="SUPFAM" id="SSF52540">
    <property type="entry name" value="P-loop containing nucleoside triphosphate hydrolases"/>
    <property type="match status" value="1"/>
</dbReference>
<dbReference type="PANTHER" id="PTHR21089:SF1">
    <property type="entry name" value="BIFUNCTIONAL 3-DEHYDROQUINATE DEHYDRATASE_SHIKIMATE DEHYDROGENASE, CHLOROPLASTIC"/>
    <property type="match status" value="1"/>
</dbReference>
<dbReference type="InterPro" id="IPR041121">
    <property type="entry name" value="SDH_C"/>
</dbReference>
<organism evidence="6 7">
    <name type="scientific">Diaporthe australafricana</name>
    <dbReference type="NCBI Taxonomy" id="127596"/>
    <lineage>
        <taxon>Eukaryota</taxon>
        <taxon>Fungi</taxon>
        <taxon>Dikarya</taxon>
        <taxon>Ascomycota</taxon>
        <taxon>Pezizomycotina</taxon>
        <taxon>Sordariomycetes</taxon>
        <taxon>Sordariomycetidae</taxon>
        <taxon>Diaporthales</taxon>
        <taxon>Diaporthaceae</taxon>
        <taxon>Diaporthe</taxon>
    </lineage>
</organism>
<dbReference type="PANTHER" id="PTHR21089">
    <property type="entry name" value="SHIKIMATE DEHYDROGENASE"/>
    <property type="match status" value="1"/>
</dbReference>
<evidence type="ECO:0000313" key="6">
    <source>
        <dbReference type="EMBL" id="KAL1848724.1"/>
    </source>
</evidence>
<evidence type="ECO:0000259" key="5">
    <source>
        <dbReference type="Pfam" id="PF18317"/>
    </source>
</evidence>